<dbReference type="Gene3D" id="2.60.120.920">
    <property type="match status" value="2"/>
</dbReference>
<dbReference type="PANTHER" id="PTHR12429">
    <property type="entry name" value="NEURALIZED"/>
    <property type="match status" value="1"/>
</dbReference>
<dbReference type="InterPro" id="IPR013320">
    <property type="entry name" value="ConA-like_dom_sf"/>
</dbReference>
<feature type="domain" description="NHR" evidence="1">
    <location>
        <begin position="181"/>
        <end position="348"/>
    </location>
</feature>
<dbReference type="SUPFAM" id="SSF49899">
    <property type="entry name" value="Concanavalin A-like lectins/glucanases"/>
    <property type="match status" value="1"/>
</dbReference>
<dbReference type="InterPro" id="IPR037962">
    <property type="entry name" value="Neuralized"/>
</dbReference>
<organism evidence="2 3">
    <name type="scientific">Araneus ventricosus</name>
    <name type="common">Orbweaver spider</name>
    <name type="synonym">Epeira ventricosa</name>
    <dbReference type="NCBI Taxonomy" id="182803"/>
    <lineage>
        <taxon>Eukaryota</taxon>
        <taxon>Metazoa</taxon>
        <taxon>Ecdysozoa</taxon>
        <taxon>Arthropoda</taxon>
        <taxon>Chelicerata</taxon>
        <taxon>Arachnida</taxon>
        <taxon>Araneae</taxon>
        <taxon>Araneomorphae</taxon>
        <taxon>Entelegynae</taxon>
        <taxon>Araneoidea</taxon>
        <taxon>Araneidae</taxon>
        <taxon>Araneus</taxon>
    </lineage>
</organism>
<dbReference type="PANTHER" id="PTHR12429:SF14">
    <property type="entry name" value="NEURALIZED-LIKE PROTEIN 4"/>
    <property type="match status" value="1"/>
</dbReference>
<dbReference type="OrthoDB" id="49113at2759"/>
<name>A0A4Y2DEJ6_ARAVE</name>
<evidence type="ECO:0000313" key="3">
    <source>
        <dbReference type="Proteomes" id="UP000499080"/>
    </source>
</evidence>
<proteinExistence type="predicted"/>
<dbReference type="GO" id="GO:0061630">
    <property type="term" value="F:ubiquitin protein ligase activity"/>
    <property type="evidence" value="ECO:0007669"/>
    <property type="project" value="TreeGrafter"/>
</dbReference>
<accession>A0A4Y2DEJ6</accession>
<dbReference type="SMART" id="SM00588">
    <property type="entry name" value="NEUZ"/>
    <property type="match status" value="2"/>
</dbReference>
<dbReference type="Pfam" id="PF14223">
    <property type="entry name" value="Retrotran_gag_2"/>
    <property type="match status" value="1"/>
</dbReference>
<feature type="domain" description="NHR" evidence="1">
    <location>
        <begin position="2"/>
        <end position="168"/>
    </location>
</feature>
<evidence type="ECO:0000313" key="2">
    <source>
        <dbReference type="EMBL" id="GBM14659.1"/>
    </source>
</evidence>
<dbReference type="FunFam" id="2.60.120.920:FF:000001">
    <property type="entry name" value="neuralized-like protein 4 isoform X1"/>
    <property type="match status" value="2"/>
</dbReference>
<comment type="caution">
    <text evidence="2">The sequence shown here is derived from an EMBL/GenBank/DDBJ whole genome shotgun (WGS) entry which is preliminary data.</text>
</comment>
<dbReference type="Proteomes" id="UP000499080">
    <property type="component" value="Unassembled WGS sequence"/>
</dbReference>
<protein>
    <submittedName>
        <fullName evidence="2">Neuralized-like protein 4</fullName>
    </submittedName>
</protein>
<dbReference type="AlphaFoldDB" id="A0A4Y2DEJ6"/>
<reference evidence="2 3" key="1">
    <citation type="journal article" date="2019" name="Sci. Rep.">
        <title>Orb-weaving spider Araneus ventricosus genome elucidates the spidroin gene catalogue.</title>
        <authorList>
            <person name="Kono N."/>
            <person name="Nakamura H."/>
            <person name="Ohtoshi R."/>
            <person name="Moran D.A.P."/>
            <person name="Shinohara A."/>
            <person name="Yoshida Y."/>
            <person name="Fujiwara M."/>
            <person name="Mori M."/>
            <person name="Tomita M."/>
            <person name="Arakawa K."/>
        </authorList>
    </citation>
    <scope>NUCLEOTIDE SEQUENCE [LARGE SCALE GENOMIC DNA]</scope>
</reference>
<dbReference type="EMBL" id="BGPR01000346">
    <property type="protein sequence ID" value="GBM14659.1"/>
    <property type="molecule type" value="Genomic_DNA"/>
</dbReference>
<sequence length="516" mass="58447">MGMSFHTKTGTMVTLSNSNKSACRNNPHQEFNHGLVMSCEPLRDDQVFEVRIDKKVPTWSGSIEIGVTSLDPSYLDFPSSATNLREGSWVMSGTSILEDGKSYLEDYGHDLDELSEGDTVGVMRSSNGELHFFVNGVDQGVSAHHVTGTVYAVVDMYGKCAQVTIVDHEDENSSFIRVADKLHFHEHCGSMVKLSNNNRTAERKKPVDEFNNGVVMTHRALLDDELFEIRIDELVNKWSGSIEMGVTTHNPDTLDFPATMTNMRSGTIMMSGCGILTNGKGSRREYGEYNLDELHEGDRIGLVRKSNKSLYYYINGFDQGIAAENVPDVLYGVVDLYGMTVKVSITDNYKPTLNKPDLENSASAIALRNQPLFYKADRKMNMPAESSPFTFPKLDGSNYTSWKEDMKVVLMDRGCWSFIIEDKPCPEQATEKEKFEYDWRKQRCYITIYQGIERKFLPFIRHTTDGKEAWNILKTNFEPTSKARLAVLIDEFFELKINPVEETIGIFCKRVDEKKT</sequence>
<dbReference type="PROSITE" id="PS51065">
    <property type="entry name" value="NHR"/>
    <property type="match status" value="2"/>
</dbReference>
<dbReference type="Pfam" id="PF07177">
    <property type="entry name" value="Neuralized"/>
    <property type="match status" value="2"/>
</dbReference>
<keyword evidence="3" id="KW-1185">Reference proteome</keyword>
<dbReference type="InterPro" id="IPR043136">
    <property type="entry name" value="B30.2/SPRY_sf"/>
</dbReference>
<evidence type="ECO:0000259" key="1">
    <source>
        <dbReference type="PROSITE" id="PS51065"/>
    </source>
</evidence>
<dbReference type="CDD" id="cd12887">
    <property type="entry name" value="SPRY_NHR_like"/>
    <property type="match status" value="2"/>
</dbReference>
<gene>
    <name evidence="2" type="primary">Neurl4_0</name>
    <name evidence="2" type="ORF">AVEN_97174_1</name>
</gene>
<dbReference type="InterPro" id="IPR006573">
    <property type="entry name" value="NHR_dom"/>
</dbReference>